<gene>
    <name evidence="3" type="ORF">QEZ40_004059</name>
</gene>
<keyword evidence="1" id="KW-0732">Signal</keyword>
<evidence type="ECO:0000313" key="3">
    <source>
        <dbReference type="EMBL" id="MDK9498853.1"/>
    </source>
</evidence>
<evidence type="ECO:0000313" key="4">
    <source>
        <dbReference type="Proteomes" id="UP001223390"/>
    </source>
</evidence>
<dbReference type="GO" id="GO:0016787">
    <property type="term" value="F:hydrolase activity"/>
    <property type="evidence" value="ECO:0007669"/>
    <property type="project" value="UniProtKB-KW"/>
</dbReference>
<feature type="domain" description="DUF1023" evidence="2">
    <location>
        <begin position="90"/>
        <end position="255"/>
    </location>
</feature>
<proteinExistence type="predicted"/>
<accession>A0ABT7GZL8</accession>
<keyword evidence="3" id="KW-0378">Hydrolase</keyword>
<feature type="chain" id="PRO_5047177642" evidence="1">
    <location>
        <begin position="27"/>
        <end position="309"/>
    </location>
</feature>
<name>A0ABT7GZL8_9ACTN</name>
<dbReference type="Pfam" id="PF06259">
    <property type="entry name" value="Abhydrolase_8"/>
    <property type="match status" value="1"/>
</dbReference>
<dbReference type="RefSeq" id="WP_285344928.1">
    <property type="nucleotide sequence ID" value="NZ_JASITI010000035.1"/>
</dbReference>
<keyword evidence="4" id="KW-1185">Reference proteome</keyword>
<protein>
    <submittedName>
        <fullName evidence="3">Alpha/beta hydrolase</fullName>
    </submittedName>
</protein>
<evidence type="ECO:0000256" key="1">
    <source>
        <dbReference type="SAM" id="SignalP"/>
    </source>
</evidence>
<dbReference type="PROSITE" id="PS51318">
    <property type="entry name" value="TAT"/>
    <property type="match status" value="1"/>
</dbReference>
<dbReference type="InterPro" id="IPR006311">
    <property type="entry name" value="TAT_signal"/>
</dbReference>
<reference evidence="3 4" key="1">
    <citation type="submission" date="2023-05" db="EMBL/GenBank/DDBJ databases">
        <title>Sequencing and Assembly of Streptomyces sp. NP73.</title>
        <authorList>
            <person name="Konwar A.N."/>
            <person name="Saikia K."/>
            <person name="Thakur D."/>
        </authorList>
    </citation>
    <scope>NUCLEOTIDE SEQUENCE [LARGE SCALE GENOMIC DNA]</scope>
    <source>
        <strain evidence="3 4">NP73</strain>
    </source>
</reference>
<comment type="caution">
    <text evidence="3">The sequence shown here is derived from an EMBL/GenBank/DDBJ whole genome shotgun (WGS) entry which is preliminary data.</text>
</comment>
<dbReference type="EMBL" id="JASITI010000035">
    <property type="protein sequence ID" value="MDK9498853.1"/>
    <property type="molecule type" value="Genomic_DNA"/>
</dbReference>
<evidence type="ECO:0000259" key="2">
    <source>
        <dbReference type="Pfam" id="PF06259"/>
    </source>
</evidence>
<feature type="signal peptide" evidence="1">
    <location>
        <begin position="1"/>
        <end position="26"/>
    </location>
</feature>
<sequence>MSTGSRLRRTLLAGLVAAAVVLPVSAAASPRIPAPAPEAVSESASPESRYAASLAGIGAAARAAEESGHAGRAARLRAMAGTGARFLAFDGRGQGRAVEVFGDLGGADRIAVLVPGSDTNLDTYQRFREGARSLQQRLQAEQPRSAVVAWLGYDTPGTVSTTVLTADRADRAAAELGPFLSGLRKLAPDGARISLLCHSYGSVVCGRTRTGPEVTDMALYGSPGTGAATAGELPTTARVWAGRGSGDWIGKVPHVRLGGVGFGTDPVDPAFGARAFAAGSGGHSDYLRAGTESLGSLARIVLGAEAPHA</sequence>
<dbReference type="InterPro" id="IPR010427">
    <property type="entry name" value="DUF1023"/>
</dbReference>
<dbReference type="Proteomes" id="UP001223390">
    <property type="component" value="Unassembled WGS sequence"/>
</dbReference>
<organism evidence="3 4">
    <name type="scientific">Streptomyces katrae</name>
    <dbReference type="NCBI Taxonomy" id="68223"/>
    <lineage>
        <taxon>Bacteria</taxon>
        <taxon>Bacillati</taxon>
        <taxon>Actinomycetota</taxon>
        <taxon>Actinomycetes</taxon>
        <taxon>Kitasatosporales</taxon>
        <taxon>Streptomycetaceae</taxon>
        <taxon>Streptomyces</taxon>
    </lineage>
</organism>